<organism evidence="7 8">
    <name type="scientific">Dactylosporangium aurantiacum</name>
    <dbReference type="NCBI Taxonomy" id="35754"/>
    <lineage>
        <taxon>Bacteria</taxon>
        <taxon>Bacillati</taxon>
        <taxon>Actinomycetota</taxon>
        <taxon>Actinomycetes</taxon>
        <taxon>Micromonosporales</taxon>
        <taxon>Micromonosporaceae</taxon>
        <taxon>Dactylosporangium</taxon>
    </lineage>
</organism>
<dbReference type="RefSeq" id="WP_033358131.1">
    <property type="nucleotide sequence ID" value="NZ_CP073767.1"/>
</dbReference>
<dbReference type="CDD" id="cd11029">
    <property type="entry name" value="CYP107-like"/>
    <property type="match status" value="1"/>
</dbReference>
<evidence type="ECO:0000256" key="2">
    <source>
        <dbReference type="ARBA" id="ARBA00022617"/>
    </source>
</evidence>
<evidence type="ECO:0000313" key="8">
    <source>
        <dbReference type="Proteomes" id="UP001058003"/>
    </source>
</evidence>
<dbReference type="GO" id="GO:0005506">
    <property type="term" value="F:iron ion binding"/>
    <property type="evidence" value="ECO:0007669"/>
    <property type="project" value="InterPro"/>
</dbReference>
<protein>
    <submittedName>
        <fullName evidence="7">Cytochrome P450</fullName>
    </submittedName>
</protein>
<evidence type="ECO:0000256" key="1">
    <source>
        <dbReference type="ARBA" id="ARBA00010617"/>
    </source>
</evidence>
<proteinExistence type="inferred from homology"/>
<dbReference type="PANTHER" id="PTHR46696">
    <property type="entry name" value="P450, PUTATIVE (EUROFUNG)-RELATED"/>
    <property type="match status" value="1"/>
</dbReference>
<accession>A0A9Q9I7R5</accession>
<dbReference type="PRINTS" id="PR00359">
    <property type="entry name" value="BP450"/>
</dbReference>
<dbReference type="Gene3D" id="1.10.630.10">
    <property type="entry name" value="Cytochrome P450"/>
    <property type="match status" value="1"/>
</dbReference>
<keyword evidence="4" id="KW-0560">Oxidoreductase</keyword>
<keyword evidence="8" id="KW-1185">Reference proteome</keyword>
<dbReference type="GO" id="GO:0020037">
    <property type="term" value="F:heme binding"/>
    <property type="evidence" value="ECO:0007669"/>
    <property type="project" value="InterPro"/>
</dbReference>
<dbReference type="GO" id="GO:0004497">
    <property type="term" value="F:monooxygenase activity"/>
    <property type="evidence" value="ECO:0007669"/>
    <property type="project" value="UniProtKB-KW"/>
</dbReference>
<gene>
    <name evidence="7" type="ORF">Daura_29220</name>
</gene>
<evidence type="ECO:0000256" key="6">
    <source>
        <dbReference type="ARBA" id="ARBA00023033"/>
    </source>
</evidence>
<dbReference type="InterPro" id="IPR036396">
    <property type="entry name" value="Cyt_P450_sf"/>
</dbReference>
<dbReference type="GO" id="GO:0016705">
    <property type="term" value="F:oxidoreductase activity, acting on paired donors, with incorporation or reduction of molecular oxygen"/>
    <property type="evidence" value="ECO:0007669"/>
    <property type="project" value="InterPro"/>
</dbReference>
<reference evidence="7" key="1">
    <citation type="submission" date="2021-04" db="EMBL/GenBank/DDBJ databases">
        <title>Dactylosporangium aurantiacum NRRL B-8018 full assembly.</title>
        <authorList>
            <person name="Hartkoorn R.C."/>
            <person name="Beaudoing E."/>
            <person name="Hot D."/>
        </authorList>
    </citation>
    <scope>NUCLEOTIDE SEQUENCE</scope>
    <source>
        <strain evidence="7">NRRL B-8018</strain>
    </source>
</reference>
<dbReference type="AlphaFoldDB" id="A0A9Q9I7R5"/>
<dbReference type="PANTHER" id="PTHR46696:SF1">
    <property type="entry name" value="CYTOCHROME P450 YJIB-RELATED"/>
    <property type="match status" value="1"/>
</dbReference>
<dbReference type="Pfam" id="PF00067">
    <property type="entry name" value="p450"/>
    <property type="match status" value="1"/>
</dbReference>
<name>A0A9Q9I7R5_9ACTN</name>
<dbReference type="OrthoDB" id="4156795at2"/>
<keyword evidence="6" id="KW-0503">Monooxygenase</keyword>
<dbReference type="FunFam" id="1.10.630.10:FF:000018">
    <property type="entry name" value="Cytochrome P450 monooxygenase"/>
    <property type="match status" value="1"/>
</dbReference>
<keyword evidence="2" id="KW-0349">Heme</keyword>
<dbReference type="EMBL" id="CP073767">
    <property type="protein sequence ID" value="UWZ50882.1"/>
    <property type="molecule type" value="Genomic_DNA"/>
</dbReference>
<dbReference type="KEGG" id="daur:Daura_29220"/>
<keyword evidence="5" id="KW-0408">Iron</keyword>
<evidence type="ECO:0000256" key="3">
    <source>
        <dbReference type="ARBA" id="ARBA00022723"/>
    </source>
</evidence>
<keyword evidence="3" id="KW-0479">Metal-binding</keyword>
<evidence type="ECO:0000256" key="4">
    <source>
        <dbReference type="ARBA" id="ARBA00023002"/>
    </source>
</evidence>
<dbReference type="InterPro" id="IPR001128">
    <property type="entry name" value="Cyt_P450"/>
</dbReference>
<dbReference type="InterPro" id="IPR002397">
    <property type="entry name" value="Cyt_P450_B"/>
</dbReference>
<evidence type="ECO:0000313" key="7">
    <source>
        <dbReference type="EMBL" id="UWZ50882.1"/>
    </source>
</evidence>
<dbReference type="GO" id="GO:0017000">
    <property type="term" value="P:antibiotic biosynthetic process"/>
    <property type="evidence" value="ECO:0007669"/>
    <property type="project" value="UniProtKB-ARBA"/>
</dbReference>
<comment type="similarity">
    <text evidence="1">Belongs to the cytochrome P450 family.</text>
</comment>
<evidence type="ECO:0000256" key="5">
    <source>
        <dbReference type="ARBA" id="ARBA00023004"/>
    </source>
</evidence>
<dbReference type="Proteomes" id="UP001058003">
    <property type="component" value="Chromosome"/>
</dbReference>
<dbReference type="SUPFAM" id="SSF48264">
    <property type="entry name" value="Cytochrome P450"/>
    <property type="match status" value="1"/>
</dbReference>
<sequence>MTTALLDDPHAAYAALRAAGRAHQVTLPDGSPVWVLTRYADVRAGLADPRLSLNKRHGTGDWGGFKLPPALDANLLNMDAPDHTRIRRLVAPAFSARRVEALRPRVAALAAGLLSRHPADLIAGYAVPLAVTVICDLLGVPDADRPHLRTVTAGMLSGATEPVAAFETYLRGLIAAKRAEPADDLITAMIAARDEDDRLSEDELTSLAFLTLLAGYENSVNLIGNCILLLLQRPQLVAEVRADPQLCRAAVEETLRYEPPAILALRRFARERLAYGEVTIPAGATVLLSLAAANRDPAAVDDPDEFRLRVPPAPHVGLGHGPHYCFGAALALLSAEVAVGTLLEQFPQVTLADPGAPPAWRHSIRTRALSELPVVLTS</sequence>